<dbReference type="PROSITE" id="PS50011">
    <property type="entry name" value="PROTEIN_KINASE_DOM"/>
    <property type="match status" value="1"/>
</dbReference>
<proteinExistence type="predicted"/>
<accession>A0A3P7UMU2</accession>
<dbReference type="GO" id="GO:0004672">
    <property type="term" value="F:protein kinase activity"/>
    <property type="evidence" value="ECO:0007669"/>
    <property type="project" value="InterPro"/>
</dbReference>
<dbReference type="GO" id="GO:0005524">
    <property type="term" value="F:ATP binding"/>
    <property type="evidence" value="ECO:0007669"/>
    <property type="project" value="UniProtKB-KW"/>
</dbReference>
<keyword evidence="2" id="KW-0067">ATP-binding</keyword>
<dbReference type="InterPro" id="IPR050198">
    <property type="entry name" value="Non-receptor_tyrosine_kinases"/>
</dbReference>
<dbReference type="Pfam" id="PF07714">
    <property type="entry name" value="PK_Tyr_Ser-Thr"/>
    <property type="match status" value="1"/>
</dbReference>
<dbReference type="EMBL" id="UZAH01002389">
    <property type="protein sequence ID" value="VDO21933.1"/>
    <property type="molecule type" value="Genomic_DNA"/>
</dbReference>
<evidence type="ECO:0000313" key="4">
    <source>
        <dbReference type="EMBL" id="VDO21933.1"/>
    </source>
</evidence>
<dbReference type="InterPro" id="IPR001245">
    <property type="entry name" value="Ser-Thr/Tyr_kinase_cat_dom"/>
</dbReference>
<evidence type="ECO:0000313" key="6">
    <source>
        <dbReference type="WBParaSite" id="HPBE_0000188901-mRNA-1"/>
    </source>
</evidence>
<name>A0A183F6U7_HELPZ</name>
<protein>
    <submittedName>
        <fullName evidence="6">Protein kinase domain-containing protein</fullName>
    </submittedName>
</protein>
<keyword evidence="1" id="KW-0547">Nucleotide-binding</keyword>
<evidence type="ECO:0000256" key="1">
    <source>
        <dbReference type="ARBA" id="ARBA00022741"/>
    </source>
</evidence>
<accession>A0A183F6U7</accession>
<keyword evidence="5" id="KW-1185">Reference proteome</keyword>
<dbReference type="Proteomes" id="UP000050761">
    <property type="component" value="Unassembled WGS sequence"/>
</dbReference>
<evidence type="ECO:0000256" key="2">
    <source>
        <dbReference type="ARBA" id="ARBA00022840"/>
    </source>
</evidence>
<reference evidence="6" key="2">
    <citation type="submission" date="2019-09" db="UniProtKB">
        <authorList>
            <consortium name="WormBaseParasite"/>
        </authorList>
    </citation>
    <scope>IDENTIFICATION</scope>
</reference>
<organism evidence="5 6">
    <name type="scientific">Heligmosomoides polygyrus</name>
    <name type="common">Parasitic roundworm</name>
    <dbReference type="NCBI Taxonomy" id="6339"/>
    <lineage>
        <taxon>Eukaryota</taxon>
        <taxon>Metazoa</taxon>
        <taxon>Ecdysozoa</taxon>
        <taxon>Nematoda</taxon>
        <taxon>Chromadorea</taxon>
        <taxon>Rhabditida</taxon>
        <taxon>Rhabditina</taxon>
        <taxon>Rhabditomorpha</taxon>
        <taxon>Strongyloidea</taxon>
        <taxon>Heligmosomidae</taxon>
        <taxon>Heligmosomoides</taxon>
    </lineage>
</organism>
<feature type="domain" description="Protein kinase" evidence="3">
    <location>
        <begin position="1"/>
        <end position="100"/>
    </location>
</feature>
<evidence type="ECO:0000259" key="3">
    <source>
        <dbReference type="PROSITE" id="PS50011"/>
    </source>
</evidence>
<dbReference type="SUPFAM" id="SSF56112">
    <property type="entry name" value="Protein kinase-like (PK-like)"/>
    <property type="match status" value="1"/>
</dbReference>
<evidence type="ECO:0000313" key="5">
    <source>
        <dbReference type="Proteomes" id="UP000050761"/>
    </source>
</evidence>
<dbReference type="OrthoDB" id="28230at2759"/>
<dbReference type="AlphaFoldDB" id="A0A183F6U7"/>
<gene>
    <name evidence="4" type="ORF">HPBE_LOCUS1890</name>
</gene>
<dbReference type="PANTHER" id="PTHR24418">
    <property type="entry name" value="TYROSINE-PROTEIN KINASE"/>
    <property type="match status" value="1"/>
</dbReference>
<dbReference type="InterPro" id="IPR000719">
    <property type="entry name" value="Prot_kinase_dom"/>
</dbReference>
<reference evidence="4 5" key="1">
    <citation type="submission" date="2018-11" db="EMBL/GenBank/DDBJ databases">
        <authorList>
            <consortium name="Pathogen Informatics"/>
        </authorList>
    </citation>
    <scope>NUCLEOTIDE SEQUENCE [LARGE SCALE GENOMIC DNA]</scope>
</reference>
<dbReference type="InterPro" id="IPR011009">
    <property type="entry name" value="Kinase-like_dom_sf"/>
</dbReference>
<dbReference type="Gene3D" id="1.10.510.10">
    <property type="entry name" value="Transferase(Phosphotransferase) domain 1"/>
    <property type="match status" value="1"/>
</dbReference>
<sequence length="100" mass="11798">MEYKAKESFQVEKHTDVYAFGVTMWEVFQVPYRIPYREWDADEVYSKVVEGGYRLKPQDTMPGELASLMKECLAEPHLRPTFKSIVLYLKACNNQTMEEH</sequence>
<dbReference type="WBParaSite" id="HPBE_0000188901-mRNA-1">
    <property type="protein sequence ID" value="HPBE_0000188901-mRNA-1"/>
    <property type="gene ID" value="HPBE_0000188901"/>
</dbReference>